<keyword evidence="2" id="KW-1185">Reference proteome</keyword>
<accession>A0A370WU95</accession>
<dbReference type="Proteomes" id="UP000254258">
    <property type="component" value="Unassembled WGS sequence"/>
</dbReference>
<evidence type="ECO:0000313" key="2">
    <source>
        <dbReference type="Proteomes" id="UP000254258"/>
    </source>
</evidence>
<comment type="caution">
    <text evidence="1">The sequence shown here is derived from an EMBL/GenBank/DDBJ whole genome shotgun (WGS) entry which is preliminary data.</text>
</comment>
<proteinExistence type="predicted"/>
<sequence length="341" mass="39096">MRNAFKQDVDAIAGVLIEVFGLRFKKEVEHLSDPLERWFDFACRFVPPLPRQVIFSDQFPKQLPSDAKRGLKHFLRRVCRGEDINPYQGRGLKLRHDTSGADRTARTDFLYASWNVLHFHLSNQPIPRERYFSKPADWLAFCVVTNEQLGLIDVVRHPAIKGFSDPAIFEALARNWPDYVEPHRMKGVLPGRAPTQDEIHEMRMRGGNPAYVHNGHAYIGPGGGYSAAGTPMKTAKIMMHLTRALDWLAEYVWDSSSPYQQHERLLDVTAPRFALRLYPEGLGLFEEKTSTFFAHPRQDAPSMGSVRWLSDMLLPPWALSEVLRQKHRFNSLFFLANPKAS</sequence>
<dbReference type="EMBL" id="QRBE01000012">
    <property type="protein sequence ID" value="RDS79587.1"/>
    <property type="molecule type" value="Genomic_DNA"/>
</dbReference>
<protein>
    <submittedName>
        <fullName evidence="1">Uncharacterized protein</fullName>
    </submittedName>
</protein>
<dbReference type="AlphaFoldDB" id="A0A370WU95"/>
<name>A0A370WU95_9GAMM</name>
<gene>
    <name evidence="1" type="ORF">DWU98_17510</name>
</gene>
<evidence type="ECO:0000313" key="1">
    <source>
        <dbReference type="EMBL" id="RDS79587.1"/>
    </source>
</evidence>
<organism evidence="1 2">
    <name type="scientific">Dyella monticola</name>
    <dbReference type="NCBI Taxonomy" id="1927958"/>
    <lineage>
        <taxon>Bacteria</taxon>
        <taxon>Pseudomonadati</taxon>
        <taxon>Pseudomonadota</taxon>
        <taxon>Gammaproteobacteria</taxon>
        <taxon>Lysobacterales</taxon>
        <taxon>Rhodanobacteraceae</taxon>
        <taxon>Dyella</taxon>
    </lineage>
</organism>
<reference evidence="1 2" key="1">
    <citation type="submission" date="2018-07" db="EMBL/GenBank/DDBJ databases">
        <title>Dyella monticola sp. nov. and Dyella psychrodurans sp. nov. isolated from monsoon evergreen broad-leaved forest soil of Dinghu Mountain, China.</title>
        <authorList>
            <person name="Gao Z."/>
            <person name="Qiu L."/>
        </authorList>
    </citation>
    <scope>NUCLEOTIDE SEQUENCE [LARGE SCALE GENOMIC DNA]</scope>
    <source>
        <strain evidence="1 2">4G-K06</strain>
    </source>
</reference>